<reference evidence="2" key="1">
    <citation type="submission" date="2020-03" db="EMBL/GenBank/DDBJ databases">
        <title>The deep terrestrial virosphere.</title>
        <authorList>
            <person name="Holmfeldt K."/>
            <person name="Nilsson E."/>
            <person name="Simone D."/>
            <person name="Lopez-Fernandez M."/>
            <person name="Wu X."/>
            <person name="de Brujin I."/>
            <person name="Lundin D."/>
            <person name="Andersson A."/>
            <person name="Bertilsson S."/>
            <person name="Dopson M."/>
        </authorList>
    </citation>
    <scope>NUCLEOTIDE SEQUENCE</scope>
    <source>
        <strain evidence="2">MM415B02514</strain>
    </source>
</reference>
<dbReference type="SUPFAM" id="SSF103084">
    <property type="entry name" value="Holliday junction resolvase RusA"/>
    <property type="match status" value="1"/>
</dbReference>
<dbReference type="GO" id="GO:0000287">
    <property type="term" value="F:magnesium ion binding"/>
    <property type="evidence" value="ECO:0007669"/>
    <property type="project" value="InterPro"/>
</dbReference>
<accession>A0A6M3L526</accession>
<name>A0A6M3L526_9ZZZZ</name>
<evidence type="ECO:0000313" key="2">
    <source>
        <dbReference type="EMBL" id="QJA89720.1"/>
    </source>
</evidence>
<dbReference type="Gene3D" id="3.30.1330.70">
    <property type="entry name" value="Holliday junction resolvase RusA"/>
    <property type="match status" value="1"/>
</dbReference>
<dbReference type="GO" id="GO:0006281">
    <property type="term" value="P:DNA repair"/>
    <property type="evidence" value="ECO:0007669"/>
    <property type="project" value="InterPro"/>
</dbReference>
<dbReference type="EMBL" id="MT142864">
    <property type="protein sequence ID" value="QJA89720.1"/>
    <property type="molecule type" value="Genomic_DNA"/>
</dbReference>
<dbReference type="InterPro" id="IPR008822">
    <property type="entry name" value="Endonuclease_RusA-like"/>
</dbReference>
<evidence type="ECO:0000256" key="1">
    <source>
        <dbReference type="SAM" id="MobiDB-lite"/>
    </source>
</evidence>
<organism evidence="2">
    <name type="scientific">viral metagenome</name>
    <dbReference type="NCBI Taxonomy" id="1070528"/>
    <lineage>
        <taxon>unclassified sequences</taxon>
        <taxon>metagenomes</taxon>
        <taxon>organismal metagenomes</taxon>
    </lineage>
</organism>
<feature type="region of interest" description="Disordered" evidence="1">
    <location>
        <begin position="73"/>
        <end position="92"/>
    </location>
</feature>
<sequence>MPSTFIAHVLPVGKPRMTQRDRWAKRPAVLRYRAFADHLRLCANAAGFTRERLKDVAVLDWVAYLPMPKSWPAKKRDAMRGQPHRQKPDRDNIDKGILDALFDDDCGVYAGNLVKRWDDGGGARLEITV</sequence>
<dbReference type="GO" id="GO:0006310">
    <property type="term" value="P:DNA recombination"/>
    <property type="evidence" value="ECO:0007669"/>
    <property type="project" value="InterPro"/>
</dbReference>
<dbReference type="AlphaFoldDB" id="A0A6M3L526"/>
<protein>
    <submittedName>
        <fullName evidence="2">Putative endodeoxyribonuclease</fullName>
    </submittedName>
</protein>
<gene>
    <name evidence="2" type="ORF">MM415B02514_0010</name>
</gene>
<dbReference type="Pfam" id="PF05866">
    <property type="entry name" value="RusA"/>
    <property type="match status" value="1"/>
</dbReference>
<proteinExistence type="predicted"/>
<dbReference type="InterPro" id="IPR036614">
    <property type="entry name" value="RusA-like_sf"/>
</dbReference>